<accession>A0ABQ5T7H4</accession>
<feature type="transmembrane region" description="Helical" evidence="1">
    <location>
        <begin position="104"/>
        <end position="124"/>
    </location>
</feature>
<keyword evidence="1" id="KW-0812">Transmembrane</keyword>
<feature type="transmembrane region" description="Helical" evidence="1">
    <location>
        <begin position="72"/>
        <end position="92"/>
    </location>
</feature>
<reference evidence="2" key="1">
    <citation type="journal article" date="2014" name="Int. J. Syst. Evol. Microbiol.">
        <title>Complete genome of a new Firmicutes species belonging to the dominant human colonic microbiota ('Ruminococcus bicirculans') reveals two chromosomes and a selective capacity to utilize plant glucans.</title>
        <authorList>
            <consortium name="NISC Comparative Sequencing Program"/>
            <person name="Wegmann U."/>
            <person name="Louis P."/>
            <person name="Goesmann A."/>
            <person name="Henrissat B."/>
            <person name="Duncan S.H."/>
            <person name="Flint H.J."/>
        </authorList>
    </citation>
    <scope>NUCLEOTIDE SEQUENCE</scope>
    <source>
        <strain evidence="2">VKM B-1499</strain>
    </source>
</reference>
<keyword evidence="1" id="KW-1133">Transmembrane helix</keyword>
<dbReference type="EMBL" id="BSFD01000002">
    <property type="protein sequence ID" value="GLK48105.1"/>
    <property type="molecule type" value="Genomic_DNA"/>
</dbReference>
<keyword evidence="3" id="KW-1185">Reference proteome</keyword>
<dbReference type="Proteomes" id="UP001143509">
    <property type="component" value="Unassembled WGS sequence"/>
</dbReference>
<evidence type="ECO:0000256" key="1">
    <source>
        <dbReference type="SAM" id="Phobius"/>
    </source>
</evidence>
<evidence type="ECO:0000313" key="3">
    <source>
        <dbReference type="Proteomes" id="UP001143509"/>
    </source>
</evidence>
<evidence type="ECO:0008006" key="4">
    <source>
        <dbReference type="Google" id="ProtNLM"/>
    </source>
</evidence>
<keyword evidence="1" id="KW-0472">Membrane</keyword>
<evidence type="ECO:0000313" key="2">
    <source>
        <dbReference type="EMBL" id="GLK48105.1"/>
    </source>
</evidence>
<feature type="transmembrane region" description="Helical" evidence="1">
    <location>
        <begin position="172"/>
        <end position="195"/>
    </location>
</feature>
<feature type="transmembrane region" description="Helical" evidence="1">
    <location>
        <begin position="20"/>
        <end position="43"/>
    </location>
</feature>
<protein>
    <recommendedName>
        <fullName evidence="4">DUF2178 domain-containing protein</fullName>
    </recommendedName>
</protein>
<organism evidence="2 3">
    <name type="scientific">Brevundimonas intermedia</name>
    <dbReference type="NCBI Taxonomy" id="74315"/>
    <lineage>
        <taxon>Bacteria</taxon>
        <taxon>Pseudomonadati</taxon>
        <taxon>Pseudomonadota</taxon>
        <taxon>Alphaproteobacteria</taxon>
        <taxon>Caulobacterales</taxon>
        <taxon>Caulobacteraceae</taxon>
        <taxon>Brevundimonas</taxon>
    </lineage>
</organism>
<comment type="caution">
    <text evidence="2">The sequence shown here is derived from an EMBL/GenBank/DDBJ whole genome shotgun (WGS) entry which is preliminary data.</text>
</comment>
<gene>
    <name evidence="2" type="ORF">GCM10017620_10780</name>
</gene>
<reference evidence="2" key="2">
    <citation type="submission" date="2023-01" db="EMBL/GenBank/DDBJ databases">
        <authorList>
            <person name="Sun Q."/>
            <person name="Evtushenko L."/>
        </authorList>
    </citation>
    <scope>NUCLEOTIDE SEQUENCE</scope>
    <source>
        <strain evidence="2">VKM B-1499</strain>
    </source>
</reference>
<sequence length="203" mass="21503">MALLVTGLLVMKEWPANPEMGRLIGGVTMAAGVVAMIASAFFARRFLPNADTYRLQTGSAYRDKVQRERSHSMAAMSFGAGLLTFLSVKAGWGLASGAPGGTDYLMVAVGPMAAGLMLLMVAGLDNPRDKRMKRLLEDDLTLSFRHKALATALGVAAVGIVGVYALGLWRPAAAVAALPALLYLTGTAAVLRYYLLDRDAERG</sequence>
<feature type="transmembrane region" description="Helical" evidence="1">
    <location>
        <begin position="148"/>
        <end position="166"/>
    </location>
</feature>
<proteinExistence type="predicted"/>
<name>A0ABQ5T7H4_9CAUL</name>